<protein>
    <submittedName>
        <fullName evidence="2">Uncharacterized protein</fullName>
    </submittedName>
</protein>
<dbReference type="Proteomes" id="UP001500221">
    <property type="component" value="Unassembled WGS sequence"/>
</dbReference>
<reference evidence="3" key="1">
    <citation type="journal article" date="2019" name="Int. J. Syst. Evol. Microbiol.">
        <title>The Global Catalogue of Microorganisms (GCM) 10K type strain sequencing project: providing services to taxonomists for standard genome sequencing and annotation.</title>
        <authorList>
            <consortium name="The Broad Institute Genomics Platform"/>
            <consortium name="The Broad Institute Genome Sequencing Center for Infectious Disease"/>
            <person name="Wu L."/>
            <person name="Ma J."/>
        </authorList>
    </citation>
    <scope>NUCLEOTIDE SEQUENCE [LARGE SCALE GENOMIC DNA]</scope>
    <source>
        <strain evidence="3">JCM 18459</strain>
    </source>
</reference>
<evidence type="ECO:0000313" key="3">
    <source>
        <dbReference type="Proteomes" id="UP001500221"/>
    </source>
</evidence>
<dbReference type="RefSeq" id="WP_345462783.1">
    <property type="nucleotide sequence ID" value="NZ_BAABKG010000005.1"/>
</dbReference>
<organism evidence="2 3">
    <name type="scientific">Nocardioides marinquilinus</name>
    <dbReference type="NCBI Taxonomy" id="1210400"/>
    <lineage>
        <taxon>Bacteria</taxon>
        <taxon>Bacillati</taxon>
        <taxon>Actinomycetota</taxon>
        <taxon>Actinomycetes</taxon>
        <taxon>Propionibacteriales</taxon>
        <taxon>Nocardioidaceae</taxon>
        <taxon>Nocardioides</taxon>
    </lineage>
</organism>
<accession>A0ABP9Q1G7</accession>
<sequence>MKDHPRFWLVTAASTARDCWVRITSPETDPVGESVMERLLADQPLDGPLELTVWNRGPRRGDLLWTGGGTFSAVSERAVGVLESIGATGWRSVPATTRFANGDPLTGYHVLVVTGRSGELFGQKRRPDRPGVDPSQGWDGSDVFAPNGRPHFTFCVTHRVREAFDAAGLERVVFRDPARYGS</sequence>
<keyword evidence="3" id="KW-1185">Reference proteome</keyword>
<comment type="caution">
    <text evidence="2">The sequence shown here is derived from an EMBL/GenBank/DDBJ whole genome shotgun (WGS) entry which is preliminary data.</text>
</comment>
<proteinExistence type="predicted"/>
<dbReference type="EMBL" id="BAABKG010000005">
    <property type="protein sequence ID" value="GAA5154948.1"/>
    <property type="molecule type" value="Genomic_DNA"/>
</dbReference>
<evidence type="ECO:0000313" key="2">
    <source>
        <dbReference type="EMBL" id="GAA5154948.1"/>
    </source>
</evidence>
<evidence type="ECO:0000256" key="1">
    <source>
        <dbReference type="SAM" id="MobiDB-lite"/>
    </source>
</evidence>
<feature type="region of interest" description="Disordered" evidence="1">
    <location>
        <begin position="121"/>
        <end position="144"/>
    </location>
</feature>
<name>A0ABP9Q1G7_9ACTN</name>
<gene>
    <name evidence="2" type="ORF">GCM10023340_39340</name>
</gene>